<dbReference type="InterPro" id="IPR010563">
    <property type="entry name" value="TraK_N"/>
</dbReference>
<feature type="domain" description="TraK N-terminal" evidence="2">
    <location>
        <begin position="34"/>
        <end position="122"/>
    </location>
</feature>
<dbReference type="NCBIfam" id="TIGR02756">
    <property type="entry name" value="TraK_Ftype"/>
    <property type="match status" value="1"/>
</dbReference>
<evidence type="ECO:0000256" key="1">
    <source>
        <dbReference type="SAM" id="SignalP"/>
    </source>
</evidence>
<name>A0A0G3B8S1_9ENTR</name>
<evidence type="ECO:0000259" key="2">
    <source>
        <dbReference type="Pfam" id="PF06586"/>
    </source>
</evidence>
<accession>A0A0G3B8S1</accession>
<geneLocation type="plasmid" evidence="4">
    <name>pP10164-NDM</name>
</geneLocation>
<proteinExistence type="predicted"/>
<keyword evidence="4" id="KW-0614">Plasmid</keyword>
<dbReference type="Pfam" id="PF23536">
    <property type="entry name" value="TraK_C"/>
    <property type="match status" value="1"/>
</dbReference>
<dbReference type="EMBL" id="KP900016">
    <property type="protein sequence ID" value="AKJ21276.1"/>
    <property type="molecule type" value="Genomic_DNA"/>
</dbReference>
<organism evidence="4">
    <name type="scientific">Leclercia adecarboxylata</name>
    <dbReference type="NCBI Taxonomy" id="83655"/>
    <lineage>
        <taxon>Bacteria</taxon>
        <taxon>Pseudomonadati</taxon>
        <taxon>Pseudomonadota</taxon>
        <taxon>Gammaproteobacteria</taxon>
        <taxon>Enterobacterales</taxon>
        <taxon>Enterobacteriaceae</taxon>
        <taxon>Leclercia</taxon>
    </lineage>
</organism>
<protein>
    <submittedName>
        <fullName evidence="4">Protein TraK</fullName>
    </submittedName>
</protein>
<keyword evidence="1" id="KW-0732">Signal</keyword>
<dbReference type="InterPro" id="IPR014126">
    <property type="entry name" value="TraK_Ftype"/>
</dbReference>
<feature type="domain" description="TraK C-terminal" evidence="3">
    <location>
        <begin position="131"/>
        <end position="237"/>
    </location>
</feature>
<reference evidence="4" key="1">
    <citation type="journal article" date="2015" name="Front. Microbiol.">
        <title>Production of plasmid-encoding NDM-1 in clinical Raoultella ornithinolytica and Leclercia adecarboxylata from China.</title>
        <authorList>
            <person name="Sun F."/>
            <person name="Yin Z."/>
            <person name="Feng J."/>
            <person name="Qiu Y."/>
            <person name="Zhang D."/>
            <person name="Luo W."/>
            <person name="Yang H."/>
            <person name="Yang W."/>
            <person name="Wang J."/>
            <person name="Chen W."/>
            <person name="Xia P."/>
            <person name="Zhou D."/>
        </authorList>
    </citation>
    <scope>NUCLEOTIDE SEQUENCE</scope>
    <source>
        <strain evidence="4">P10164</strain>
        <plasmid evidence="4">pP10164-NDM</plasmid>
    </source>
</reference>
<dbReference type="NCBIfam" id="NF010296">
    <property type="entry name" value="PRK13736.1"/>
    <property type="match status" value="1"/>
</dbReference>
<dbReference type="InterPro" id="IPR055397">
    <property type="entry name" value="TraK_C"/>
</dbReference>
<sequence>MNKNSRRALLALLMLASGQTVAAPAALSATIVPLTNGGQASIAVSNTDPNLFTVAGDRVTALTSLDGELTRQEQTASGGVIVSTLNKKPFTFILETERGLNFSVQAVPRAGAGRTIRLVSELSGTGEAARTWEESSPYEATLVSLSQHLLGGQLPSGWQAIPVTHEALNAPAGLSAVPERVWVGNHLKVVRYRVTNNTGMARNIAESDFWQSGIRGVLFGEASRQLMAGGALQVFIISSGGAADGQH</sequence>
<dbReference type="Pfam" id="PF06586">
    <property type="entry name" value="TraK_N"/>
    <property type="match status" value="1"/>
</dbReference>
<dbReference type="GeneID" id="99708366"/>
<evidence type="ECO:0000259" key="3">
    <source>
        <dbReference type="Pfam" id="PF23536"/>
    </source>
</evidence>
<gene>
    <name evidence="4" type="primary">traK</name>
    <name evidence="4" type="ORF">pP10164-NDM_0091</name>
</gene>
<evidence type="ECO:0000313" key="4">
    <source>
        <dbReference type="EMBL" id="AKJ21276.1"/>
    </source>
</evidence>
<dbReference type="AlphaFoldDB" id="A0A0G3B8S1"/>
<feature type="signal peptide" evidence="1">
    <location>
        <begin position="1"/>
        <end position="22"/>
    </location>
</feature>
<dbReference type="RefSeq" id="WP_008324157.1">
    <property type="nucleotide sequence ID" value="NZ_KP900016.1"/>
</dbReference>
<feature type="chain" id="PRO_5002551429" evidence="1">
    <location>
        <begin position="23"/>
        <end position="247"/>
    </location>
</feature>
<reference evidence="4" key="2">
    <citation type="submission" date="2015-03" db="EMBL/GenBank/DDBJ databases">
        <authorList>
            <person name="Chen Z."/>
            <person name="Feng J."/>
            <person name="Fang H."/>
            <person name="Li Y."/>
            <person name="Chen X."/>
            <person name="Guo X."/>
            <person name="Chen W."/>
            <person name="Wang L."/>
            <person name="Lin L."/>
            <person name="Yang H."/>
            <person name="Yang W."/>
            <person name="Wang J."/>
            <person name="Yin Z."/>
            <person name="Liu C."/>
            <person name="Zhou D."/>
        </authorList>
    </citation>
    <scope>NUCLEOTIDE SEQUENCE</scope>
    <source>
        <strain evidence="4">P10164</strain>
        <plasmid evidence="4">pP10164-NDM</plasmid>
    </source>
</reference>